<dbReference type="Pfam" id="PF00722">
    <property type="entry name" value="Glyco_hydro_16"/>
    <property type="match status" value="1"/>
</dbReference>
<evidence type="ECO:0000313" key="15">
    <source>
        <dbReference type="Proteomes" id="UP000516437"/>
    </source>
</evidence>
<dbReference type="EMBL" id="RXIC02000029">
    <property type="protein sequence ID" value="KAB1201702.1"/>
    <property type="molecule type" value="Genomic_DNA"/>
</dbReference>
<evidence type="ECO:0000256" key="6">
    <source>
        <dbReference type="ARBA" id="ARBA00023157"/>
    </source>
</evidence>
<dbReference type="GO" id="GO:0071555">
    <property type="term" value="P:cell wall organization"/>
    <property type="evidence" value="ECO:0007669"/>
    <property type="project" value="UniProtKB-KW"/>
</dbReference>
<dbReference type="PIRSF" id="PIRSF005604">
    <property type="entry name" value="XET"/>
    <property type="match status" value="1"/>
</dbReference>
<evidence type="ECO:0000313" key="14">
    <source>
        <dbReference type="EMBL" id="KAB1207675.1"/>
    </source>
</evidence>
<protein>
    <recommendedName>
        <fullName evidence="11">Xyloglucan endotransglucosylase/hydrolase</fullName>
        <ecNumber evidence="11">2.4.1.207</ecNumber>
    </recommendedName>
</protein>
<dbReference type="InterPro" id="IPR016455">
    <property type="entry name" value="XTH"/>
</dbReference>
<feature type="active site" description="Nucleophile" evidence="9">
    <location>
        <position position="87"/>
    </location>
</feature>
<comment type="similarity">
    <text evidence="11">Belongs to the glycosyl hydrolase 16 family.</text>
</comment>
<comment type="caution">
    <text evidence="13">The sequence shown here is derived from an EMBL/GenBank/DDBJ whole genome shotgun (WGS) entry which is preliminary data.</text>
</comment>
<dbReference type="PROSITE" id="PS51762">
    <property type="entry name" value="GH16_2"/>
    <property type="match status" value="1"/>
</dbReference>
<dbReference type="GO" id="GO:0042546">
    <property type="term" value="P:cell wall biogenesis"/>
    <property type="evidence" value="ECO:0007669"/>
    <property type="project" value="InterPro"/>
</dbReference>
<keyword evidence="2 11" id="KW-0052">Apoplast</keyword>
<accession>A0A6A1UN56</accession>
<dbReference type="OrthoDB" id="4781at2759"/>
<dbReference type="CDD" id="cd02176">
    <property type="entry name" value="GH16_XET"/>
    <property type="match status" value="1"/>
</dbReference>
<dbReference type="EC" id="2.4.1.207" evidence="11"/>
<name>A0A6A1UN56_9ROSI</name>
<reference evidence="13 15" key="2">
    <citation type="journal article" date="2019" name="Plant Biotechnol. J.">
        <title>The red bayberry genome and genetic basis of sex determination.</title>
        <authorList>
            <person name="Jia H.M."/>
            <person name="Jia H.J."/>
            <person name="Cai Q.L."/>
            <person name="Wang Y."/>
            <person name="Zhao H.B."/>
            <person name="Yang W.F."/>
            <person name="Wang G.Y."/>
            <person name="Li Y.H."/>
            <person name="Zhan D.L."/>
            <person name="Shen Y.T."/>
            <person name="Niu Q.F."/>
            <person name="Chang L."/>
            <person name="Qiu J."/>
            <person name="Zhao L."/>
            <person name="Xie H.B."/>
            <person name="Fu W.Y."/>
            <person name="Jin J."/>
            <person name="Li X.W."/>
            <person name="Jiao Y."/>
            <person name="Zhou C.C."/>
            <person name="Tu T."/>
            <person name="Chai C.Y."/>
            <person name="Gao J.L."/>
            <person name="Fan L.J."/>
            <person name="van de Weg E."/>
            <person name="Wang J.Y."/>
            <person name="Gao Z.S."/>
        </authorList>
    </citation>
    <scope>NUCLEOTIDE SEQUENCE [LARGE SCALE GENOMIC DNA]</scope>
    <source>
        <tissue evidence="13">Leaves</tissue>
    </source>
</reference>
<keyword evidence="5 11" id="KW-0378">Hydrolase</keyword>
<feature type="active site" description="Proton donor" evidence="9">
    <location>
        <position position="91"/>
    </location>
</feature>
<feature type="glycosylation site" description="N-linked (GlcNAc...) asparagine" evidence="10">
    <location>
        <position position="95"/>
    </location>
</feature>
<dbReference type="AlphaFoldDB" id="A0A6A1UN56"/>
<dbReference type="PROSITE" id="PS01034">
    <property type="entry name" value="GH16_1"/>
    <property type="match status" value="1"/>
</dbReference>
<dbReference type="EMBL" id="RXIC02000025">
    <property type="protein sequence ID" value="KAB1207675.1"/>
    <property type="molecule type" value="Genomic_DNA"/>
</dbReference>
<dbReference type="GO" id="GO:0016762">
    <property type="term" value="F:xyloglucan:xyloglucosyl transferase activity"/>
    <property type="evidence" value="ECO:0007669"/>
    <property type="project" value="UniProtKB-EC"/>
</dbReference>
<keyword evidence="3 11" id="KW-0964">Secreted</keyword>
<evidence type="ECO:0000256" key="7">
    <source>
        <dbReference type="ARBA" id="ARBA00023180"/>
    </source>
</evidence>
<dbReference type="InterPro" id="IPR008263">
    <property type="entry name" value="GH16_AS"/>
</dbReference>
<keyword evidence="7" id="KW-0325">Glycoprotein</keyword>
<dbReference type="InterPro" id="IPR044791">
    <property type="entry name" value="Beta-glucanase/XTH"/>
</dbReference>
<keyword evidence="8 11" id="KW-0326">Glycosidase</keyword>
<comment type="subcellular location">
    <subcellularLocation>
        <location evidence="11">Secreted</location>
        <location evidence="11">Cell wall</location>
    </subcellularLocation>
    <subcellularLocation>
        <location evidence="11">Secreted</location>
        <location evidence="11">Extracellular space</location>
        <location evidence="11">Apoplast</location>
    </subcellularLocation>
</comment>
<evidence type="ECO:0000256" key="9">
    <source>
        <dbReference type="PIRSR" id="PIRSR005604-1"/>
    </source>
</evidence>
<dbReference type="GO" id="GO:0048046">
    <property type="term" value="C:apoplast"/>
    <property type="evidence" value="ECO:0007669"/>
    <property type="project" value="UniProtKB-SubCell"/>
</dbReference>
<dbReference type="Gene3D" id="2.60.120.200">
    <property type="match status" value="1"/>
</dbReference>
<keyword evidence="4 11" id="KW-0808">Transferase</keyword>
<evidence type="ECO:0000256" key="5">
    <source>
        <dbReference type="ARBA" id="ARBA00022801"/>
    </source>
</evidence>
<reference evidence="13" key="3">
    <citation type="submission" date="2019-09" db="EMBL/GenBank/DDBJ databases">
        <authorList>
            <person name="Gao Z."/>
        </authorList>
    </citation>
    <scope>NUCLEOTIDE SEQUENCE</scope>
    <source>
        <tissue evidence="13">Leaves</tissue>
    </source>
</reference>
<feature type="domain" description="GH16" evidence="12">
    <location>
        <begin position="4"/>
        <end position="240"/>
    </location>
</feature>
<reference evidence="13" key="1">
    <citation type="submission" date="2018-07" db="EMBL/GenBank/DDBJ databases">
        <authorList>
            <person name="Gao Z.-S."/>
            <person name="Jia H.-M."/>
            <person name="Jia H.-J."/>
            <person name="Cai Q.-L."/>
            <person name="Wang Y."/>
            <person name="Zhao H.-B."/>
        </authorList>
    </citation>
    <scope>NUCLEOTIDE SEQUENCE</scope>
    <source>
        <tissue evidence="13">Leaves</tissue>
    </source>
</reference>
<dbReference type="Pfam" id="PF06955">
    <property type="entry name" value="XET_C"/>
    <property type="match status" value="1"/>
</dbReference>
<evidence type="ECO:0000256" key="3">
    <source>
        <dbReference type="ARBA" id="ARBA00022525"/>
    </source>
</evidence>
<evidence type="ECO:0000313" key="13">
    <source>
        <dbReference type="EMBL" id="KAB1201702.1"/>
    </source>
</evidence>
<keyword evidence="1 11" id="KW-0134">Cell wall</keyword>
<evidence type="ECO:0000256" key="1">
    <source>
        <dbReference type="ARBA" id="ARBA00022512"/>
    </source>
</evidence>
<dbReference type="InterPro" id="IPR010713">
    <property type="entry name" value="XET_C"/>
</dbReference>
<dbReference type="SUPFAM" id="SSF49899">
    <property type="entry name" value="Concanavalin A-like lectins/glucanases"/>
    <property type="match status" value="1"/>
</dbReference>
<evidence type="ECO:0000256" key="4">
    <source>
        <dbReference type="ARBA" id="ARBA00022679"/>
    </source>
</evidence>
<dbReference type="Proteomes" id="UP000516437">
    <property type="component" value="Chromosome 7"/>
</dbReference>
<keyword evidence="6" id="KW-1015">Disulfide bond</keyword>
<evidence type="ECO:0000256" key="11">
    <source>
        <dbReference type="RuleBase" id="RU361120"/>
    </source>
</evidence>
<keyword evidence="11" id="KW-0961">Cell wall biogenesis/degradation</keyword>
<gene>
    <name evidence="13" type="ORF">CJ030_MR0G000318</name>
    <name evidence="14" type="ORF">CJ030_MR7G000351</name>
</gene>
<dbReference type="InterPro" id="IPR013320">
    <property type="entry name" value="ConA-like_dom_sf"/>
</dbReference>
<evidence type="ECO:0000259" key="12">
    <source>
        <dbReference type="PROSITE" id="PS51762"/>
    </source>
</evidence>
<comment type="PTM">
    <text evidence="11">Contains at least one intrachain disulfide bond essential for its enzymatic activity.</text>
</comment>
<dbReference type="GO" id="GO:0010411">
    <property type="term" value="P:xyloglucan metabolic process"/>
    <property type="evidence" value="ECO:0007669"/>
    <property type="project" value="InterPro"/>
</dbReference>
<dbReference type="PANTHER" id="PTHR31062">
    <property type="entry name" value="XYLOGLUCAN ENDOTRANSGLUCOSYLASE/HYDROLASE PROTEIN 8-RELATED"/>
    <property type="match status" value="1"/>
</dbReference>
<proteinExistence type="inferred from homology"/>
<comment type="function">
    <text evidence="11">Catalyzes xyloglucan endohydrolysis (XEH) and/or endotransglycosylation (XET). Cleaves and religates xyloglucan polymers, an essential constituent of the primary cell wall, and thereby participates in cell wall construction of growing tissues.</text>
</comment>
<dbReference type="GO" id="GO:0004553">
    <property type="term" value="F:hydrolase activity, hydrolyzing O-glycosyl compounds"/>
    <property type="evidence" value="ECO:0007669"/>
    <property type="project" value="InterPro"/>
</dbReference>
<evidence type="ECO:0000256" key="2">
    <source>
        <dbReference type="ARBA" id="ARBA00022523"/>
    </source>
</evidence>
<dbReference type="InterPro" id="IPR000757">
    <property type="entry name" value="Beta-glucanase-like"/>
</dbReference>
<evidence type="ECO:0000256" key="10">
    <source>
        <dbReference type="PIRSR" id="PIRSR005604-2"/>
    </source>
</evidence>
<keyword evidence="15" id="KW-1185">Reference proteome</keyword>
<organism evidence="13 15">
    <name type="scientific">Morella rubra</name>
    <name type="common">Chinese bayberry</name>
    <dbReference type="NCBI Taxonomy" id="262757"/>
    <lineage>
        <taxon>Eukaryota</taxon>
        <taxon>Viridiplantae</taxon>
        <taxon>Streptophyta</taxon>
        <taxon>Embryophyta</taxon>
        <taxon>Tracheophyta</taxon>
        <taxon>Spermatophyta</taxon>
        <taxon>Magnoliopsida</taxon>
        <taxon>eudicotyledons</taxon>
        <taxon>Gunneridae</taxon>
        <taxon>Pentapetalae</taxon>
        <taxon>rosids</taxon>
        <taxon>fabids</taxon>
        <taxon>Fagales</taxon>
        <taxon>Myricaceae</taxon>
        <taxon>Morella</taxon>
    </lineage>
</organism>
<sequence>MGAVPRKPIDVPFGRNYVPTWAFDHIKYFNGGSEIQLHLDKYTGTGFQSKGSYLFGHFSMQIKLVPGDSAGTVTAFYLSSQNSEHDEIDFEFLGNRTGQPYILQTNVFTGGKGDREQRIFLWFDPTTSYHSYSVLWNLYMIVHLIGGRNQRTQLADVYTKQIIERLWGEWGGNVDTLYCASCQILCGRRSDTGVQEQQGFGSEIPIQPTHDSSLWNADDWATRGGLEKTDWSKAPFIASYKSFHIDGCEASVQANFCATQGKRWWDQKEFQDLDAYQYRRLQWVRTKFTIYNYCTDKVRYPVLPVECKRDRDI</sequence>
<evidence type="ECO:0000256" key="8">
    <source>
        <dbReference type="ARBA" id="ARBA00023295"/>
    </source>
</evidence>